<feature type="compositionally biased region" description="Low complexity" evidence="1">
    <location>
        <begin position="28"/>
        <end position="65"/>
    </location>
</feature>
<feature type="domain" description="PepSY" evidence="3">
    <location>
        <begin position="150"/>
        <end position="204"/>
    </location>
</feature>
<dbReference type="EMBL" id="CP097160">
    <property type="protein sequence ID" value="UQN14669.1"/>
    <property type="molecule type" value="Genomic_DNA"/>
</dbReference>
<evidence type="ECO:0000259" key="3">
    <source>
        <dbReference type="Pfam" id="PF03413"/>
    </source>
</evidence>
<feature type="region of interest" description="Disordered" evidence="1">
    <location>
        <begin position="28"/>
        <end position="70"/>
    </location>
</feature>
<dbReference type="InterPro" id="IPR025711">
    <property type="entry name" value="PepSY"/>
</dbReference>
<proteinExistence type="predicted"/>
<organism evidence="4">
    <name type="scientific">Gulosibacter sediminis</name>
    <dbReference type="NCBI Taxonomy" id="1729695"/>
    <lineage>
        <taxon>Bacteria</taxon>
        <taxon>Bacillati</taxon>
        <taxon>Actinomycetota</taxon>
        <taxon>Actinomycetes</taxon>
        <taxon>Micrococcales</taxon>
        <taxon>Microbacteriaceae</taxon>
        <taxon>Gulosibacter</taxon>
    </lineage>
</organism>
<protein>
    <submittedName>
        <fullName evidence="4">PepSY domain-containing protein</fullName>
    </submittedName>
</protein>
<dbReference type="Pfam" id="PF03413">
    <property type="entry name" value="PepSY"/>
    <property type="match status" value="1"/>
</dbReference>
<accession>A0ABY4MY22</accession>
<keyword evidence="2" id="KW-0732">Signal</keyword>
<dbReference type="PROSITE" id="PS51257">
    <property type="entry name" value="PROKAR_LIPOPROTEIN"/>
    <property type="match status" value="1"/>
</dbReference>
<evidence type="ECO:0000256" key="1">
    <source>
        <dbReference type="SAM" id="MobiDB-lite"/>
    </source>
</evidence>
<evidence type="ECO:0000256" key="2">
    <source>
        <dbReference type="SAM" id="SignalP"/>
    </source>
</evidence>
<dbReference type="Gene3D" id="3.10.450.40">
    <property type="match status" value="2"/>
</dbReference>
<reference evidence="4" key="1">
    <citation type="submission" date="2022-05" db="EMBL/GenBank/DDBJ databases">
        <title>Complete genome sequence of toluene-degrading Gulosibacter sediminis strain ACHW.36C.</title>
        <authorList>
            <person name="Wai A.C."/>
            <person name="Lai G.K."/>
            <person name="Griffin S.D."/>
            <person name="Leung F.C."/>
        </authorList>
    </citation>
    <scope>NUCLEOTIDE SEQUENCE [LARGE SCALE GENOMIC DNA]</scope>
    <source>
        <strain evidence="4">ACHW.36C</strain>
    </source>
</reference>
<name>A0ABY4MY22_9MICO</name>
<feature type="chain" id="PRO_5045425370" evidence="2">
    <location>
        <begin position="24"/>
        <end position="205"/>
    </location>
</feature>
<evidence type="ECO:0000313" key="4">
    <source>
        <dbReference type="EMBL" id="UQN14669.1"/>
    </source>
</evidence>
<gene>
    <name evidence="4" type="ORF">M3M28_11600</name>
</gene>
<sequence length="205" mass="21372">MSKHTTRTVFALFAAPILLGTLAACSSADSTSTDPAADSAAPAETGTAVETTAPAETAAPQPDAADGGSGTVDIDYTTAITTAQDAVGPGAIAVALDLDDNDSERFEIEVAYEGAEYEVEVAAEGTARVDEQDEEDDDDHARLSELAVRMEQAIALAQTHQDGAIDSVELDTDDGALEWEIDYDDDDQSADLIIDATTGDIREDD</sequence>
<feature type="signal peptide" evidence="2">
    <location>
        <begin position="1"/>
        <end position="23"/>
    </location>
</feature>